<name>A0A382TWV4_9ZZZZ</name>
<organism evidence="2">
    <name type="scientific">marine metagenome</name>
    <dbReference type="NCBI Taxonomy" id="408172"/>
    <lineage>
        <taxon>unclassified sequences</taxon>
        <taxon>metagenomes</taxon>
        <taxon>ecological metagenomes</taxon>
    </lineage>
</organism>
<protein>
    <submittedName>
        <fullName evidence="2">Uncharacterized protein</fullName>
    </submittedName>
</protein>
<dbReference type="EMBL" id="UINC01139787">
    <property type="protein sequence ID" value="SVD26550.1"/>
    <property type="molecule type" value="Genomic_DNA"/>
</dbReference>
<feature type="transmembrane region" description="Helical" evidence="1">
    <location>
        <begin position="20"/>
        <end position="39"/>
    </location>
</feature>
<evidence type="ECO:0000313" key="2">
    <source>
        <dbReference type="EMBL" id="SVD26550.1"/>
    </source>
</evidence>
<accession>A0A382TWV4</accession>
<keyword evidence="1" id="KW-0812">Transmembrane</keyword>
<sequence>MCKVTVWAVDTVSMESGINPLFLFFFSVGPVPGHSLFFLDCESIMYFSPLLKSSFSLGVVSLTVAIVAASAVPAMAGN</sequence>
<proteinExistence type="predicted"/>
<feature type="non-terminal residue" evidence="2">
    <location>
        <position position="78"/>
    </location>
</feature>
<feature type="transmembrane region" description="Helical" evidence="1">
    <location>
        <begin position="51"/>
        <end position="76"/>
    </location>
</feature>
<gene>
    <name evidence="2" type="ORF">METZ01_LOCUS379404</name>
</gene>
<keyword evidence="1" id="KW-0472">Membrane</keyword>
<keyword evidence="1" id="KW-1133">Transmembrane helix</keyword>
<dbReference type="AlphaFoldDB" id="A0A382TWV4"/>
<evidence type="ECO:0000256" key="1">
    <source>
        <dbReference type="SAM" id="Phobius"/>
    </source>
</evidence>
<reference evidence="2" key="1">
    <citation type="submission" date="2018-05" db="EMBL/GenBank/DDBJ databases">
        <authorList>
            <person name="Lanie J.A."/>
            <person name="Ng W.-L."/>
            <person name="Kazmierczak K.M."/>
            <person name="Andrzejewski T.M."/>
            <person name="Davidsen T.M."/>
            <person name="Wayne K.J."/>
            <person name="Tettelin H."/>
            <person name="Glass J.I."/>
            <person name="Rusch D."/>
            <person name="Podicherti R."/>
            <person name="Tsui H.-C.T."/>
            <person name="Winkler M.E."/>
        </authorList>
    </citation>
    <scope>NUCLEOTIDE SEQUENCE</scope>
</reference>